<accession>C4FL48</accession>
<comment type="caution">
    <text evidence="2">The sequence shown here is derived from an EMBL/GenBank/DDBJ whole genome shotgun (WGS) entry which is preliminary data.</text>
</comment>
<reference evidence="2 3" key="1">
    <citation type="submission" date="2009-04" db="EMBL/GenBank/DDBJ databases">
        <authorList>
            <person name="Reysenbach A.-L."/>
            <person name="Heidelberg J.F."/>
            <person name="Nelson W.C."/>
        </authorList>
    </citation>
    <scope>NUCLEOTIDE SEQUENCE [LARGE SCALE GENOMIC DNA]</scope>
    <source>
        <strain evidence="2 3">SS-5</strain>
    </source>
</reference>
<organism evidence="2 3">
    <name type="scientific">Sulfurihydrogenibium yellowstonense SS-5</name>
    <dbReference type="NCBI Taxonomy" id="432331"/>
    <lineage>
        <taxon>Bacteria</taxon>
        <taxon>Pseudomonadati</taxon>
        <taxon>Aquificota</taxon>
        <taxon>Aquificia</taxon>
        <taxon>Aquificales</taxon>
        <taxon>Hydrogenothermaceae</taxon>
        <taxon>Sulfurihydrogenibium</taxon>
    </lineage>
</organism>
<dbReference type="EMBL" id="ABZS01000133">
    <property type="protein sequence ID" value="EEP60205.1"/>
    <property type="molecule type" value="Genomic_DNA"/>
</dbReference>
<dbReference type="Proteomes" id="UP000005540">
    <property type="component" value="Unassembled WGS sequence"/>
</dbReference>
<evidence type="ECO:0000256" key="1">
    <source>
        <dbReference type="ARBA" id="ARBA00023125"/>
    </source>
</evidence>
<proteinExistence type="predicted"/>
<name>C4FL48_9AQUI</name>
<evidence type="ECO:0000313" key="3">
    <source>
        <dbReference type="Proteomes" id="UP000005540"/>
    </source>
</evidence>
<dbReference type="GO" id="GO:0003677">
    <property type="term" value="F:DNA binding"/>
    <property type="evidence" value="ECO:0007669"/>
    <property type="project" value="UniProtKB-KW"/>
</dbReference>
<evidence type="ECO:0000313" key="2">
    <source>
        <dbReference type="EMBL" id="EEP60205.1"/>
    </source>
</evidence>
<gene>
    <name evidence="2" type="ORF">SULYE_1302</name>
</gene>
<protein>
    <submittedName>
        <fullName evidence="2">Transposase, OrfB family</fullName>
    </submittedName>
</protein>
<dbReference type="NCBIfam" id="TIGR01765">
    <property type="entry name" value="tspaseT_teng_N"/>
    <property type="match status" value="1"/>
</dbReference>
<keyword evidence="3" id="KW-1185">Reference proteome</keyword>
<dbReference type="InterPro" id="IPR010094">
    <property type="entry name" value="Transposase_put_N"/>
</dbReference>
<dbReference type="InterPro" id="IPR010095">
    <property type="entry name" value="Cas12f1-like_TNB"/>
</dbReference>
<sequence>MITLQCQLEFQNTQDKKAVLDLMCRFSSAMRYVYKRLLEGEKRKDLKKYLSKLFNINTRYLDDAVFLANSIIASCKERGQNPKKLIFGSRKLFEQLKRNHLTGKRRKQLKTKWKENRQGNLYSRGDKSKQGNLNLRFEWIDNQLSLRINTGNKQYIYAKVIRGVKRKNDKWIEFMFMLENAYKYGAWFPYSVRLKVKNGNVYAFISIEEKLPPITIKKDNGIIGIDVNAYPFHLALAFTSKDGNLEKYQSISLNELLEVNSEKRQYLEWQIAHKIIKIAKEESKAIAIENLEKLPKGKRGDGFVKLRIRLQKWSYKRLLSKIEILAKRNGIELVKVNPAYTSLIGKLKYSPQYNIDKDIAGAYVIARRGLGYKEKLPKNYKELLMILTFYHTQ</sequence>
<keyword evidence="1" id="KW-0238">DNA-binding</keyword>
<dbReference type="NCBIfam" id="TIGR01766">
    <property type="entry name" value="IS200/IS605 family accessory protein TnpB-like domain"/>
    <property type="match status" value="1"/>
</dbReference>
<dbReference type="AlphaFoldDB" id="C4FL48"/>